<reference evidence="2 3" key="1">
    <citation type="submission" date="2019-11" db="EMBL/GenBank/DDBJ databases">
        <title>Metabolism of dissolved organic matter in forest soils.</title>
        <authorList>
            <person name="Cyle K.T."/>
            <person name="Wilhelm R.C."/>
            <person name="Martinez C.E."/>
        </authorList>
    </citation>
    <scope>NUCLEOTIDE SEQUENCE [LARGE SCALE GENOMIC DNA]</scope>
    <source>
        <strain evidence="2 3">1N</strain>
    </source>
</reference>
<evidence type="ECO:0000313" key="2">
    <source>
        <dbReference type="EMBL" id="NPT44337.1"/>
    </source>
</evidence>
<proteinExistence type="predicted"/>
<name>A0ABX2BXP2_9BURK</name>
<gene>
    <name evidence="2" type="ORF">GNZ12_24105</name>
</gene>
<accession>A0ABX2BXP2</accession>
<organism evidence="2 3">
    <name type="scientific">Paraburkholderia solitsugae</name>
    <dbReference type="NCBI Taxonomy" id="2675748"/>
    <lineage>
        <taxon>Bacteria</taxon>
        <taxon>Pseudomonadati</taxon>
        <taxon>Pseudomonadota</taxon>
        <taxon>Betaproteobacteria</taxon>
        <taxon>Burkholderiales</taxon>
        <taxon>Burkholderiaceae</taxon>
        <taxon>Paraburkholderia</taxon>
    </lineage>
</organism>
<feature type="signal peptide" evidence="1">
    <location>
        <begin position="1"/>
        <end position="19"/>
    </location>
</feature>
<keyword evidence="3" id="KW-1185">Reference proteome</keyword>
<sequence>MKRIAIATLLALAAMSAHAGILATDGFQAGSTTVQIALTDTQCKGGPKPYQDSIPVSGVATIMSSGGHKAVGCWNSPAGGQEIEIAWADGAVGRYPVLDMTPTAYGSAHGM</sequence>
<protein>
    <recommendedName>
        <fullName evidence="4">Avidin family protein</fullName>
    </recommendedName>
</protein>
<dbReference type="Proteomes" id="UP000652198">
    <property type="component" value="Unassembled WGS sequence"/>
</dbReference>
<evidence type="ECO:0000313" key="3">
    <source>
        <dbReference type="Proteomes" id="UP000652198"/>
    </source>
</evidence>
<evidence type="ECO:0000256" key="1">
    <source>
        <dbReference type="SAM" id="SignalP"/>
    </source>
</evidence>
<evidence type="ECO:0008006" key="4">
    <source>
        <dbReference type="Google" id="ProtNLM"/>
    </source>
</evidence>
<comment type="caution">
    <text evidence="2">The sequence shown here is derived from an EMBL/GenBank/DDBJ whole genome shotgun (WGS) entry which is preliminary data.</text>
</comment>
<feature type="chain" id="PRO_5045461314" description="Avidin family protein" evidence="1">
    <location>
        <begin position="20"/>
        <end position="111"/>
    </location>
</feature>
<dbReference type="RefSeq" id="WP_172314373.1">
    <property type="nucleotide sequence ID" value="NZ_WOEY01000092.1"/>
</dbReference>
<dbReference type="EMBL" id="WOEY01000092">
    <property type="protein sequence ID" value="NPT44337.1"/>
    <property type="molecule type" value="Genomic_DNA"/>
</dbReference>
<keyword evidence="1" id="KW-0732">Signal</keyword>